<evidence type="ECO:0000313" key="2">
    <source>
        <dbReference type="EMBL" id="NVD42713.1"/>
    </source>
</evidence>
<proteinExistence type="predicted"/>
<reference evidence="2 3" key="1">
    <citation type="submission" date="2020-06" db="EMBL/GenBank/DDBJ databases">
        <authorList>
            <person name="Grouzdev D.S."/>
        </authorList>
    </citation>
    <scope>NUCLEOTIDE SEQUENCE [LARGE SCALE GENOMIC DNA]</scope>
    <source>
        <strain evidence="2 3">HO-A22</strain>
    </source>
</reference>
<sequence length="118" mass="13254">MKKLSLFVSLAFTIAPPVASAEAKPCPREEAIYAYDWEDEDATRTVFKLQVAQRSELPPRAQEISFETWRKDKLVWSVDGEISCSDVVPMCNLKLDRTAHSSTDEESDQCAAFPLAVE</sequence>
<evidence type="ECO:0000256" key="1">
    <source>
        <dbReference type="SAM" id="SignalP"/>
    </source>
</evidence>
<protein>
    <submittedName>
        <fullName evidence="2">Uncharacterized protein</fullName>
    </submittedName>
</protein>
<dbReference type="EMBL" id="JABWDU010000010">
    <property type="protein sequence ID" value="NVD42713.1"/>
    <property type="molecule type" value="Genomic_DNA"/>
</dbReference>
<gene>
    <name evidence="2" type="ORF">HT585_27960</name>
</gene>
<keyword evidence="3" id="KW-1185">Reference proteome</keyword>
<keyword evidence="1" id="KW-0732">Signal</keyword>
<name>A0A7Y6QBN3_9HYPH</name>
<dbReference type="Proteomes" id="UP000520198">
    <property type="component" value="Unassembled WGS sequence"/>
</dbReference>
<dbReference type="RefSeq" id="WP_176356058.1">
    <property type="nucleotide sequence ID" value="NZ_JABWDU010000010.1"/>
</dbReference>
<accession>A0A7Y6QBN3</accession>
<feature type="chain" id="PRO_5030771075" evidence="1">
    <location>
        <begin position="22"/>
        <end position="118"/>
    </location>
</feature>
<evidence type="ECO:0000313" key="3">
    <source>
        <dbReference type="Proteomes" id="UP000520198"/>
    </source>
</evidence>
<feature type="signal peptide" evidence="1">
    <location>
        <begin position="1"/>
        <end position="21"/>
    </location>
</feature>
<dbReference type="AlphaFoldDB" id="A0A7Y6QBN3"/>
<comment type="caution">
    <text evidence="2">The sequence shown here is derived from an EMBL/GenBank/DDBJ whole genome shotgun (WGS) entry which is preliminary data.</text>
</comment>
<organism evidence="2 3">
    <name type="scientific">Ensifer oleiphilus</name>
    <dbReference type="NCBI Taxonomy" id="2742698"/>
    <lineage>
        <taxon>Bacteria</taxon>
        <taxon>Pseudomonadati</taxon>
        <taxon>Pseudomonadota</taxon>
        <taxon>Alphaproteobacteria</taxon>
        <taxon>Hyphomicrobiales</taxon>
        <taxon>Rhizobiaceae</taxon>
        <taxon>Sinorhizobium/Ensifer group</taxon>
        <taxon>Ensifer</taxon>
    </lineage>
</organism>